<protein>
    <recommendedName>
        <fullName evidence="6 7">Small ribosomal subunit protein uS7c</fullName>
    </recommendedName>
</protein>
<gene>
    <name evidence="7 10" type="primary">rps7</name>
</gene>
<dbReference type="SUPFAM" id="SSF47973">
    <property type="entry name" value="Ribosomal protein S7"/>
    <property type="match status" value="1"/>
</dbReference>
<comment type="similarity">
    <text evidence="1 7 8">Belongs to the universal ribosomal protein uS7 family.</text>
</comment>
<evidence type="ECO:0000256" key="8">
    <source>
        <dbReference type="RuleBase" id="RU003619"/>
    </source>
</evidence>
<keyword evidence="3 7" id="KW-0694">RNA-binding</keyword>
<dbReference type="GO" id="GO:0003735">
    <property type="term" value="F:structural constituent of ribosome"/>
    <property type="evidence" value="ECO:0007669"/>
    <property type="project" value="InterPro"/>
</dbReference>
<evidence type="ECO:0000313" key="10">
    <source>
        <dbReference type="EMBL" id="ANN39059.1"/>
    </source>
</evidence>
<comment type="subunit">
    <text evidence="7">Part of the 30S ribosomal subunit.</text>
</comment>
<proteinExistence type="inferred from homology"/>
<keyword evidence="2 7" id="KW-0699">rRNA-binding</keyword>
<dbReference type="Gene3D" id="1.10.455.10">
    <property type="entry name" value="Ribosomal protein S7 domain"/>
    <property type="match status" value="1"/>
</dbReference>
<comment type="function">
    <text evidence="7">One of the primary rRNA binding proteins, it binds directly to 16S rRNA where it nucleates assembly of the head domain of the 30S subunit.</text>
</comment>
<dbReference type="InterPro" id="IPR023798">
    <property type="entry name" value="Ribosomal_uS7_dom"/>
</dbReference>
<dbReference type="PROSITE" id="PS00052">
    <property type="entry name" value="RIBOSOMAL_S7"/>
    <property type="match status" value="1"/>
</dbReference>
<dbReference type="InterPro" id="IPR036823">
    <property type="entry name" value="Ribosomal_uS7_dom_sf"/>
</dbReference>
<keyword evidence="4 7" id="KW-0689">Ribosomal protein</keyword>
<evidence type="ECO:0000259" key="9">
    <source>
        <dbReference type="Pfam" id="PF00177"/>
    </source>
</evidence>
<dbReference type="PIRSF" id="PIRSF002122">
    <property type="entry name" value="RPS7p_RPS7a_RPS5e_RPS7o"/>
    <property type="match status" value="1"/>
</dbReference>
<keyword evidence="10" id="KW-0150">Chloroplast</keyword>
<dbReference type="HAMAP" id="MF_00480_B">
    <property type="entry name" value="Ribosomal_uS7_B"/>
    <property type="match status" value="1"/>
</dbReference>
<evidence type="ECO:0000256" key="6">
    <source>
        <dbReference type="ARBA" id="ARBA00035151"/>
    </source>
</evidence>
<evidence type="ECO:0000256" key="7">
    <source>
        <dbReference type="HAMAP-Rule" id="MF_00480"/>
    </source>
</evidence>
<dbReference type="Pfam" id="PF00177">
    <property type="entry name" value="Ribosomal_S7"/>
    <property type="match status" value="1"/>
</dbReference>
<dbReference type="GO" id="GO:0015935">
    <property type="term" value="C:small ribosomal subunit"/>
    <property type="evidence" value="ECO:0007669"/>
    <property type="project" value="InterPro"/>
</dbReference>
<organism evidence="10">
    <name type="scientific">Lambia antarctica</name>
    <dbReference type="NCBI Taxonomy" id="101717"/>
    <lineage>
        <taxon>Eukaryota</taxon>
        <taxon>Viridiplantae</taxon>
        <taxon>Chlorophyta</taxon>
        <taxon>core chlorophytes</taxon>
        <taxon>Ulvophyceae</taxon>
        <taxon>TCBD clade</taxon>
        <taxon>Bryopsidales</taxon>
        <taxon>Bryopsidineae</taxon>
        <taxon>Bryopsidaceae</taxon>
        <taxon>Lambia</taxon>
    </lineage>
</organism>
<dbReference type="EMBL" id="KU059765">
    <property type="protein sequence ID" value="ANN39059.1"/>
    <property type="molecule type" value="Genomic_DNA"/>
</dbReference>
<dbReference type="CDD" id="cd14871">
    <property type="entry name" value="uS7_Chloroplast"/>
    <property type="match status" value="1"/>
</dbReference>
<reference evidence="10" key="1">
    <citation type="submission" date="2015-11" db="EMBL/GenBank/DDBJ databases">
        <title>Re-assessment of the Classification of Bryopsidales (Chlorophyta) Based on Chloroplast Phylogenomic Analyses.</title>
        <authorList>
            <person name="Cremen M.C.M."/>
            <person name="Leliaert F."/>
            <person name="West J."/>
            <person name="Lam D.W."/>
            <person name="Shimada S."/>
            <person name="Lopez-Bautista J.M."/>
            <person name="Verbruggen H."/>
        </authorList>
    </citation>
    <scope>NUCLEOTIDE SEQUENCE</scope>
</reference>
<keyword evidence="5 7" id="KW-0687">Ribonucleoprotein</keyword>
<dbReference type="RefSeq" id="YP_009330376.1">
    <property type="nucleotide sequence ID" value="NC_032284.1"/>
</dbReference>
<keyword evidence="10" id="KW-0934">Plastid</keyword>
<evidence type="ECO:0000256" key="4">
    <source>
        <dbReference type="ARBA" id="ARBA00022980"/>
    </source>
</evidence>
<dbReference type="AlphaFoldDB" id="A0A1L2EDW3"/>
<dbReference type="InterPro" id="IPR000235">
    <property type="entry name" value="Ribosomal_uS7"/>
</dbReference>
<dbReference type="GO" id="GO:0006412">
    <property type="term" value="P:translation"/>
    <property type="evidence" value="ECO:0007669"/>
    <property type="project" value="UniProtKB-UniRule"/>
</dbReference>
<dbReference type="GeneID" id="30685229"/>
<sequence length="154" mass="17570">MSRRRLSKQRKILSDPIYDSLLIQMFTNRLLKKGKKQLAYRIILKSLSLIQKQKKQDAIQTLETAIQNLSPSVEIKTKRIGGAVYSIPVEISSLRATNLAIRWLLSAAKQRSGKNMSTKLADEICDAFKNIGNAIRKKEEIHRMAESSSRLMKK</sequence>
<accession>A0A1L2EDW3</accession>
<dbReference type="GO" id="GO:0019843">
    <property type="term" value="F:rRNA binding"/>
    <property type="evidence" value="ECO:0007669"/>
    <property type="project" value="UniProtKB-UniRule"/>
</dbReference>
<feature type="domain" description="Small ribosomal subunit protein uS7" evidence="9">
    <location>
        <begin position="3"/>
        <end position="147"/>
    </location>
</feature>
<geneLocation type="chloroplast" evidence="10"/>
<name>A0A1L2EDW3_9CHLO</name>
<evidence type="ECO:0000256" key="5">
    <source>
        <dbReference type="ARBA" id="ARBA00023274"/>
    </source>
</evidence>
<dbReference type="PANTHER" id="PTHR11205">
    <property type="entry name" value="RIBOSOMAL PROTEIN S7"/>
    <property type="match status" value="1"/>
</dbReference>
<dbReference type="GO" id="GO:0009507">
    <property type="term" value="C:chloroplast"/>
    <property type="evidence" value="ECO:0007669"/>
    <property type="project" value="UniProtKB-SubCell"/>
</dbReference>
<evidence type="ECO:0000256" key="3">
    <source>
        <dbReference type="ARBA" id="ARBA00022884"/>
    </source>
</evidence>
<dbReference type="InterPro" id="IPR020606">
    <property type="entry name" value="Ribosomal_uS7_CS"/>
</dbReference>
<evidence type="ECO:0000256" key="1">
    <source>
        <dbReference type="ARBA" id="ARBA00007151"/>
    </source>
</evidence>
<evidence type="ECO:0000256" key="2">
    <source>
        <dbReference type="ARBA" id="ARBA00022730"/>
    </source>
</evidence>
<dbReference type="InterPro" id="IPR005717">
    <property type="entry name" value="Ribosomal_uS7_bac/org-type"/>
</dbReference>
<comment type="subcellular location">
    <subcellularLocation>
        <location evidence="7">Plastid</location>
        <location evidence="7">Chloroplast</location>
    </subcellularLocation>
</comment>
<dbReference type="NCBIfam" id="TIGR01029">
    <property type="entry name" value="rpsG_bact"/>
    <property type="match status" value="1"/>
</dbReference>